<dbReference type="InterPro" id="IPR017946">
    <property type="entry name" value="PLC-like_Pdiesterase_TIM-brl"/>
</dbReference>
<accession>A0AAP0J5M0</accession>
<name>A0AAP0J5M0_9MAGN</name>
<dbReference type="InterPro" id="IPR001711">
    <property type="entry name" value="PLipase_C_Pinositol-sp_Y"/>
</dbReference>
<evidence type="ECO:0000313" key="3">
    <source>
        <dbReference type="Proteomes" id="UP001420932"/>
    </source>
</evidence>
<dbReference type="GO" id="GO:0035556">
    <property type="term" value="P:intracellular signal transduction"/>
    <property type="evidence" value="ECO:0007669"/>
    <property type="project" value="InterPro"/>
</dbReference>
<dbReference type="SUPFAM" id="SSF51695">
    <property type="entry name" value="PLC-like phosphodiesterases"/>
    <property type="match status" value="1"/>
</dbReference>
<organism evidence="2 3">
    <name type="scientific">Stephania yunnanensis</name>
    <dbReference type="NCBI Taxonomy" id="152371"/>
    <lineage>
        <taxon>Eukaryota</taxon>
        <taxon>Viridiplantae</taxon>
        <taxon>Streptophyta</taxon>
        <taxon>Embryophyta</taxon>
        <taxon>Tracheophyta</taxon>
        <taxon>Spermatophyta</taxon>
        <taxon>Magnoliopsida</taxon>
        <taxon>Ranunculales</taxon>
        <taxon>Menispermaceae</taxon>
        <taxon>Menispermoideae</taxon>
        <taxon>Cissampelideae</taxon>
        <taxon>Stephania</taxon>
    </lineage>
</organism>
<evidence type="ECO:0000259" key="1">
    <source>
        <dbReference type="PROSITE" id="PS50008"/>
    </source>
</evidence>
<evidence type="ECO:0000313" key="2">
    <source>
        <dbReference type="EMBL" id="KAK9128016.1"/>
    </source>
</evidence>
<sequence length="69" mass="7610">MQGMFRSNGGCGYMKKPDTLMKAGSDNKVFDLKAKLIGIAGVPADSIMKRTRTLASNDMPCIIYMFDEE</sequence>
<feature type="domain" description="PI-PLC Y-box" evidence="1">
    <location>
        <begin position="2"/>
        <end position="20"/>
    </location>
</feature>
<protein>
    <recommendedName>
        <fullName evidence="1">PI-PLC Y-box domain-containing protein</fullName>
    </recommendedName>
</protein>
<keyword evidence="3" id="KW-1185">Reference proteome</keyword>
<dbReference type="GO" id="GO:0006629">
    <property type="term" value="P:lipid metabolic process"/>
    <property type="evidence" value="ECO:0007669"/>
    <property type="project" value="InterPro"/>
</dbReference>
<dbReference type="Gene3D" id="3.20.20.190">
    <property type="entry name" value="Phosphatidylinositol (PI) phosphodiesterase"/>
    <property type="match status" value="1"/>
</dbReference>
<gene>
    <name evidence="2" type="ORF">Syun_016813</name>
</gene>
<proteinExistence type="predicted"/>
<dbReference type="PROSITE" id="PS50008">
    <property type="entry name" value="PIPLC_Y_DOMAIN"/>
    <property type="match status" value="1"/>
</dbReference>
<dbReference type="AlphaFoldDB" id="A0AAP0J5M0"/>
<dbReference type="GO" id="GO:0004435">
    <property type="term" value="F:phosphatidylinositol-4,5-bisphosphate phospholipase C activity"/>
    <property type="evidence" value="ECO:0007669"/>
    <property type="project" value="InterPro"/>
</dbReference>
<dbReference type="EMBL" id="JBBNAF010000007">
    <property type="protein sequence ID" value="KAK9128016.1"/>
    <property type="molecule type" value="Genomic_DNA"/>
</dbReference>
<reference evidence="2 3" key="1">
    <citation type="submission" date="2024-01" db="EMBL/GenBank/DDBJ databases">
        <title>Genome assemblies of Stephania.</title>
        <authorList>
            <person name="Yang L."/>
        </authorList>
    </citation>
    <scope>NUCLEOTIDE SEQUENCE [LARGE SCALE GENOMIC DNA]</scope>
    <source>
        <strain evidence="2">YNDBR</strain>
        <tissue evidence="2">Leaf</tissue>
    </source>
</reference>
<comment type="caution">
    <text evidence="2">The sequence shown here is derived from an EMBL/GenBank/DDBJ whole genome shotgun (WGS) entry which is preliminary data.</text>
</comment>
<dbReference type="Proteomes" id="UP001420932">
    <property type="component" value="Unassembled WGS sequence"/>
</dbReference>